<keyword evidence="1" id="KW-0732">Signal</keyword>
<comment type="caution">
    <text evidence="2">The sequence shown here is derived from an EMBL/GenBank/DDBJ whole genome shotgun (WGS) entry which is preliminary data.</text>
</comment>
<reference evidence="2" key="1">
    <citation type="submission" date="2020-04" db="EMBL/GenBank/DDBJ databases">
        <title>Genome Assembly and Annotation of Botryosphaeria dothidea sdau 11-99, a Latent Pathogen of Apple Fruit Ring Rot in China.</title>
        <authorList>
            <person name="Yu C."/>
            <person name="Diao Y."/>
            <person name="Lu Q."/>
            <person name="Zhao J."/>
            <person name="Cui S."/>
            <person name="Peng C."/>
            <person name="He B."/>
            <person name="Liu H."/>
        </authorList>
    </citation>
    <scope>NUCLEOTIDE SEQUENCE [LARGE SCALE GENOMIC DNA]</scope>
    <source>
        <strain evidence="2">Sdau11-99</strain>
    </source>
</reference>
<protein>
    <submittedName>
        <fullName evidence="2">Uncharacterized protein</fullName>
    </submittedName>
</protein>
<feature type="chain" id="PRO_5034689621" evidence="1">
    <location>
        <begin position="19"/>
        <end position="256"/>
    </location>
</feature>
<evidence type="ECO:0000313" key="3">
    <source>
        <dbReference type="Proteomes" id="UP000572817"/>
    </source>
</evidence>
<accession>A0A8H4IV63</accession>
<dbReference type="OrthoDB" id="5086500at2759"/>
<sequence length="256" mass="27542">MLPALSLAALSLALGVKADDAQWPDYTKFGNMFYSGPTSNGAYITKTAYSMVPPATPCGYHDGTKEQEELALWIGVQADPTGKDVMDMNFVEPLLNWAPDQSLTGCNTDVDHWCIAASTYTPQGQQGQTYVEVPSDSQIDFTIFVDSDNKVNQTAWVNGAVISTQADSAGLKPAVFYSGNECSLYSCGTLDGYSWSNITLHLSEADEKFGDTFTLTGATSTGAKTSDGGKTWTVEEIKINKDYLYVDGSKTDCSSS</sequence>
<proteinExistence type="predicted"/>
<evidence type="ECO:0000313" key="2">
    <source>
        <dbReference type="EMBL" id="KAF4307739.1"/>
    </source>
</evidence>
<name>A0A8H4IV63_9PEZI</name>
<gene>
    <name evidence="2" type="ORF">GTA08_BOTSDO03764</name>
</gene>
<dbReference type="AlphaFoldDB" id="A0A8H4IV63"/>
<dbReference type="Proteomes" id="UP000572817">
    <property type="component" value="Unassembled WGS sequence"/>
</dbReference>
<evidence type="ECO:0000256" key="1">
    <source>
        <dbReference type="SAM" id="SignalP"/>
    </source>
</evidence>
<feature type="signal peptide" evidence="1">
    <location>
        <begin position="1"/>
        <end position="18"/>
    </location>
</feature>
<keyword evidence="3" id="KW-1185">Reference proteome</keyword>
<organism evidence="2 3">
    <name type="scientific">Botryosphaeria dothidea</name>
    <dbReference type="NCBI Taxonomy" id="55169"/>
    <lineage>
        <taxon>Eukaryota</taxon>
        <taxon>Fungi</taxon>
        <taxon>Dikarya</taxon>
        <taxon>Ascomycota</taxon>
        <taxon>Pezizomycotina</taxon>
        <taxon>Dothideomycetes</taxon>
        <taxon>Dothideomycetes incertae sedis</taxon>
        <taxon>Botryosphaeriales</taxon>
        <taxon>Botryosphaeriaceae</taxon>
        <taxon>Botryosphaeria</taxon>
    </lineage>
</organism>
<dbReference type="EMBL" id="WWBZ02000022">
    <property type="protein sequence ID" value="KAF4307739.1"/>
    <property type="molecule type" value="Genomic_DNA"/>
</dbReference>